<feature type="chain" id="PRO_5020455198" evidence="1">
    <location>
        <begin position="43"/>
        <end position="281"/>
    </location>
</feature>
<evidence type="ECO:0000259" key="2">
    <source>
        <dbReference type="PROSITE" id="PS50927"/>
    </source>
</evidence>
<dbReference type="EMBL" id="SZZH01000001">
    <property type="protein sequence ID" value="TKV60705.1"/>
    <property type="molecule type" value="Genomic_DNA"/>
</dbReference>
<keyword evidence="1" id="KW-0732">Signal</keyword>
<accession>A0A4V6Y6S9</accession>
<feature type="domain" description="Bulb-type lectin" evidence="2">
    <location>
        <begin position="61"/>
        <end position="170"/>
    </location>
</feature>
<keyword evidence="4" id="KW-1185">Reference proteome</keyword>
<organism evidence="3 4">
    <name type="scientific">Nakamurella flava</name>
    <dbReference type="NCBI Taxonomy" id="2576308"/>
    <lineage>
        <taxon>Bacteria</taxon>
        <taxon>Bacillati</taxon>
        <taxon>Actinomycetota</taxon>
        <taxon>Actinomycetes</taxon>
        <taxon>Nakamurellales</taxon>
        <taxon>Nakamurellaceae</taxon>
        <taxon>Nakamurella</taxon>
    </lineage>
</organism>
<evidence type="ECO:0000313" key="3">
    <source>
        <dbReference type="EMBL" id="TKV60705.1"/>
    </source>
</evidence>
<sequence length="281" mass="28737">MTTTSPSREASGVSPARRGGVRALLVATVVALTAAGALPATAAPAQVYAAPALTAAAASSGDTLGAGGALAAGEVLTSSNGQYRAAMQTDGNFVVYGPKGPLWWTGTNKGASSFVAMQTDGNLVVYSGGAASRPLWATYSVGSNARLVIQDDGNLVIYSGERPLWSRLTGNFRYDVLAPGKVLLPGYGLISLNGMFTAAMQEDGNFVVYGPGDKVLYTTNTGGAIGAYLVMRSSGTASLYNKQGSILGSLGGDVPGSCMVMQNDGNLVIYTKGGRATWWSR</sequence>
<name>A0A4V6Y6S9_9ACTN</name>
<comment type="caution">
    <text evidence="3">The sequence shown here is derived from an EMBL/GenBank/DDBJ whole genome shotgun (WGS) entry which is preliminary data.</text>
</comment>
<dbReference type="SUPFAM" id="SSF51110">
    <property type="entry name" value="alpha-D-mannose-specific plant lectins"/>
    <property type="match status" value="2"/>
</dbReference>
<dbReference type="AlphaFoldDB" id="A0A4V6Y6S9"/>
<evidence type="ECO:0000313" key="4">
    <source>
        <dbReference type="Proteomes" id="UP000306985"/>
    </source>
</evidence>
<reference evidence="3 4" key="1">
    <citation type="submission" date="2019-05" db="EMBL/GenBank/DDBJ databases">
        <title>Nakamurella sp. N5BH11, whole genome shotgun sequence.</title>
        <authorList>
            <person name="Tuo L."/>
        </authorList>
    </citation>
    <scope>NUCLEOTIDE SEQUENCE [LARGE SCALE GENOMIC DNA]</scope>
    <source>
        <strain evidence="3 4">N5BH11</strain>
    </source>
</reference>
<gene>
    <name evidence="3" type="ORF">FDO65_03190</name>
</gene>
<dbReference type="InterPro" id="IPR006311">
    <property type="entry name" value="TAT_signal"/>
</dbReference>
<protein>
    <submittedName>
        <fullName evidence="3">Curculin domain-containing protein</fullName>
    </submittedName>
</protein>
<dbReference type="RefSeq" id="WP_137448008.1">
    <property type="nucleotide sequence ID" value="NZ_SZZH01000001.1"/>
</dbReference>
<dbReference type="PROSITE" id="PS51318">
    <property type="entry name" value="TAT"/>
    <property type="match status" value="1"/>
</dbReference>
<feature type="signal peptide" evidence="1">
    <location>
        <begin position="1"/>
        <end position="42"/>
    </location>
</feature>
<evidence type="ECO:0000256" key="1">
    <source>
        <dbReference type="SAM" id="SignalP"/>
    </source>
</evidence>
<dbReference type="InterPro" id="IPR036426">
    <property type="entry name" value="Bulb-type_lectin_dom_sf"/>
</dbReference>
<dbReference type="InterPro" id="IPR001480">
    <property type="entry name" value="Bulb-type_lectin_dom"/>
</dbReference>
<dbReference type="Gene3D" id="2.90.10.10">
    <property type="entry name" value="Bulb-type lectin domain"/>
    <property type="match status" value="4"/>
</dbReference>
<dbReference type="SMART" id="SM00108">
    <property type="entry name" value="B_lectin"/>
    <property type="match status" value="2"/>
</dbReference>
<dbReference type="PROSITE" id="PS50927">
    <property type="entry name" value="BULB_LECTIN"/>
    <property type="match status" value="2"/>
</dbReference>
<proteinExistence type="predicted"/>
<dbReference type="Proteomes" id="UP000306985">
    <property type="component" value="Unassembled WGS sequence"/>
</dbReference>
<feature type="domain" description="Bulb-type lectin" evidence="2">
    <location>
        <begin position="174"/>
        <end position="281"/>
    </location>
</feature>
<dbReference type="OrthoDB" id="516973at2"/>